<dbReference type="PANTHER" id="PTHR42961:SF2">
    <property type="entry name" value="IRON-SULFUR PROTEIN NUBPL"/>
    <property type="match status" value="1"/>
</dbReference>
<dbReference type="InterPro" id="IPR044304">
    <property type="entry name" value="NUBPL-like"/>
</dbReference>
<name>A0A6J6NCJ4_9ZZZZ</name>
<evidence type="ECO:0000256" key="2">
    <source>
        <dbReference type="ARBA" id="ARBA00022741"/>
    </source>
</evidence>
<protein>
    <submittedName>
        <fullName evidence="7">Unannotated protein</fullName>
    </submittedName>
</protein>
<dbReference type="InterPro" id="IPR033756">
    <property type="entry name" value="YlxH/NBP35"/>
</dbReference>
<evidence type="ECO:0000256" key="4">
    <source>
        <dbReference type="ARBA" id="ARBA00023004"/>
    </source>
</evidence>
<dbReference type="PANTHER" id="PTHR42961">
    <property type="entry name" value="IRON-SULFUR PROTEIN NUBPL"/>
    <property type="match status" value="1"/>
</dbReference>
<dbReference type="Pfam" id="PF10609">
    <property type="entry name" value="ParA"/>
    <property type="match status" value="1"/>
</dbReference>
<evidence type="ECO:0000256" key="1">
    <source>
        <dbReference type="ARBA" id="ARBA00022723"/>
    </source>
</evidence>
<feature type="domain" description="MIP18 family-like" evidence="6">
    <location>
        <begin position="7"/>
        <end position="75"/>
    </location>
</feature>
<dbReference type="HAMAP" id="MF_02040">
    <property type="entry name" value="Mrp_NBP35"/>
    <property type="match status" value="1"/>
</dbReference>
<dbReference type="AlphaFoldDB" id="A0A6J6NCJ4"/>
<dbReference type="SUPFAM" id="SSF117916">
    <property type="entry name" value="Fe-S cluster assembly (FSCA) domain-like"/>
    <property type="match status" value="1"/>
</dbReference>
<keyword evidence="4" id="KW-0408">Iron</keyword>
<dbReference type="Gene3D" id="3.30.300.130">
    <property type="entry name" value="Fe-S cluster assembly (FSCA)"/>
    <property type="match status" value="1"/>
</dbReference>
<keyword evidence="3" id="KW-0067">ATP-binding</keyword>
<evidence type="ECO:0000256" key="5">
    <source>
        <dbReference type="ARBA" id="ARBA00023014"/>
    </source>
</evidence>
<dbReference type="Gene3D" id="3.40.50.300">
    <property type="entry name" value="P-loop containing nucleotide triphosphate hydrolases"/>
    <property type="match status" value="1"/>
</dbReference>
<dbReference type="CDD" id="cd02037">
    <property type="entry name" value="Mrp_NBP35"/>
    <property type="match status" value="1"/>
</dbReference>
<dbReference type="GO" id="GO:0016226">
    <property type="term" value="P:iron-sulfur cluster assembly"/>
    <property type="evidence" value="ECO:0007669"/>
    <property type="project" value="InterPro"/>
</dbReference>
<dbReference type="InterPro" id="IPR027417">
    <property type="entry name" value="P-loop_NTPase"/>
</dbReference>
<dbReference type="InterPro" id="IPR002744">
    <property type="entry name" value="MIP18-like"/>
</dbReference>
<organism evidence="7">
    <name type="scientific">freshwater metagenome</name>
    <dbReference type="NCBI Taxonomy" id="449393"/>
    <lineage>
        <taxon>unclassified sequences</taxon>
        <taxon>metagenomes</taxon>
        <taxon>ecological metagenomes</taxon>
    </lineage>
</organism>
<dbReference type="SUPFAM" id="SSF52540">
    <property type="entry name" value="P-loop containing nucleoside triphosphate hydrolases"/>
    <property type="match status" value="1"/>
</dbReference>
<dbReference type="Pfam" id="PF01883">
    <property type="entry name" value="FeS_assembly_P"/>
    <property type="match status" value="1"/>
</dbReference>
<evidence type="ECO:0000259" key="6">
    <source>
        <dbReference type="Pfam" id="PF01883"/>
    </source>
</evidence>
<dbReference type="InterPro" id="IPR034904">
    <property type="entry name" value="FSCA_dom_sf"/>
</dbReference>
<keyword evidence="1" id="KW-0479">Metal-binding</keyword>
<gene>
    <name evidence="7" type="ORF">UFOPK2399_00053</name>
</gene>
<keyword evidence="2" id="KW-0547">Nucleotide-binding</keyword>
<dbReference type="GO" id="GO:0046872">
    <property type="term" value="F:metal ion binding"/>
    <property type="evidence" value="ECO:0007669"/>
    <property type="project" value="UniProtKB-KW"/>
</dbReference>
<dbReference type="FunFam" id="3.40.50.300:FF:001119">
    <property type="entry name" value="Iron-sulfur cluster carrier protein"/>
    <property type="match status" value="1"/>
</dbReference>
<dbReference type="GO" id="GO:0051539">
    <property type="term" value="F:4 iron, 4 sulfur cluster binding"/>
    <property type="evidence" value="ECO:0007669"/>
    <property type="project" value="TreeGrafter"/>
</dbReference>
<keyword evidence="5" id="KW-0411">Iron-sulfur</keyword>
<sequence>MTLTRPQIDEALSRVIDPELRKPVTELDMVRDVRIDGGDVAVKIALTVAGCPLRSSFQDQVAREVGGIPGVASVSLEFDVMTPDERAALTTKLRGGRPADDKSIQLDPATRVIAVASGKGGVGKSTVTVNLAAALASLGRRVGVLDADVYGHSIPHMLGIRQKPVLVDKLMIPPVKHDLKLMSIGFFLDDNEPVMWRGPMLHRALEQFLQDVHWGELDALVVDMPPGTGDVSISLAQLLPRAEAVVVTTPQPLAQEVAIRAASMARKTGMSVLGVVENMTSEVFGSGGGDRLAAELGVSLLGRVPLAADLRESGDDGTPLVLSHPDSEAAQAIFELARTIDAKRPAGGFTKSLPLVS</sequence>
<proteinExistence type="inferred from homology"/>
<accession>A0A6J6NCJ4</accession>
<dbReference type="GO" id="GO:0005524">
    <property type="term" value="F:ATP binding"/>
    <property type="evidence" value="ECO:0007669"/>
    <property type="project" value="UniProtKB-KW"/>
</dbReference>
<dbReference type="EMBL" id="CAEZXP010000001">
    <property type="protein sequence ID" value="CAB4682674.1"/>
    <property type="molecule type" value="Genomic_DNA"/>
</dbReference>
<evidence type="ECO:0000313" key="7">
    <source>
        <dbReference type="EMBL" id="CAB4682674.1"/>
    </source>
</evidence>
<reference evidence="7" key="1">
    <citation type="submission" date="2020-05" db="EMBL/GenBank/DDBJ databases">
        <authorList>
            <person name="Chiriac C."/>
            <person name="Salcher M."/>
            <person name="Ghai R."/>
            <person name="Kavagutti S V."/>
        </authorList>
    </citation>
    <scope>NUCLEOTIDE SEQUENCE</scope>
</reference>
<dbReference type="InterPro" id="IPR019591">
    <property type="entry name" value="Mrp/NBP35_ATP-bd"/>
</dbReference>
<evidence type="ECO:0000256" key="3">
    <source>
        <dbReference type="ARBA" id="ARBA00022840"/>
    </source>
</evidence>
<dbReference type="GO" id="GO:0140663">
    <property type="term" value="F:ATP-dependent FeS chaperone activity"/>
    <property type="evidence" value="ECO:0007669"/>
    <property type="project" value="InterPro"/>
</dbReference>